<evidence type="ECO:0000256" key="1">
    <source>
        <dbReference type="ARBA" id="ARBA00004477"/>
    </source>
</evidence>
<keyword evidence="4" id="KW-0328">Glycosyltransferase</keyword>
<feature type="transmembrane region" description="Helical" evidence="10">
    <location>
        <begin position="25"/>
        <end position="48"/>
    </location>
</feature>
<comment type="pathway">
    <text evidence="2">Glycolipid biosynthesis; glycosylphosphatidylinositol-anchor biosynthesis.</text>
</comment>
<evidence type="ECO:0008006" key="13">
    <source>
        <dbReference type="Google" id="ProtNLM"/>
    </source>
</evidence>
<keyword evidence="7" id="KW-0256">Endoplasmic reticulum</keyword>
<comment type="caution">
    <text evidence="11">The sequence shown here is derived from an EMBL/GenBank/DDBJ whole genome shotgun (WGS) entry which is preliminary data.</text>
</comment>
<evidence type="ECO:0000256" key="6">
    <source>
        <dbReference type="ARBA" id="ARBA00022692"/>
    </source>
</evidence>
<evidence type="ECO:0000256" key="10">
    <source>
        <dbReference type="SAM" id="Phobius"/>
    </source>
</evidence>
<keyword evidence="6 10" id="KW-0812">Transmembrane</keyword>
<dbReference type="EMBL" id="JAKXMK010000022">
    <property type="protein sequence ID" value="MCH6168918.1"/>
    <property type="molecule type" value="Genomic_DNA"/>
</dbReference>
<name>A0ABS9TK93_9PSEU</name>
<evidence type="ECO:0000256" key="8">
    <source>
        <dbReference type="ARBA" id="ARBA00022989"/>
    </source>
</evidence>
<gene>
    <name evidence="11" type="ORF">MMF94_24760</name>
</gene>
<reference evidence="11 12" key="1">
    <citation type="submission" date="2022-03" db="EMBL/GenBank/DDBJ databases">
        <title>Pseudonocardia alaer sp. nov., a novel actinomycete isolated from reed forest soil.</title>
        <authorList>
            <person name="Wang L."/>
        </authorList>
    </citation>
    <scope>NUCLEOTIDE SEQUENCE [LARGE SCALE GENOMIC DNA]</scope>
    <source>
        <strain evidence="11 12">Y-16303</strain>
    </source>
</reference>
<evidence type="ECO:0000256" key="2">
    <source>
        <dbReference type="ARBA" id="ARBA00004687"/>
    </source>
</evidence>
<dbReference type="RefSeq" id="WP_241039557.1">
    <property type="nucleotide sequence ID" value="NZ_BAAAJF010000011.1"/>
</dbReference>
<comment type="subcellular location">
    <subcellularLocation>
        <location evidence="1">Endoplasmic reticulum membrane</location>
        <topology evidence="1">Multi-pass membrane protein</topology>
    </subcellularLocation>
</comment>
<dbReference type="InterPro" id="IPR007315">
    <property type="entry name" value="PIG-V/Gpi18"/>
</dbReference>
<keyword evidence="3" id="KW-0337">GPI-anchor biosynthesis</keyword>
<feature type="transmembrane region" description="Helical" evidence="10">
    <location>
        <begin position="232"/>
        <end position="250"/>
    </location>
</feature>
<accession>A0ABS9TK93</accession>
<dbReference type="PANTHER" id="PTHR12468:SF2">
    <property type="entry name" value="GPI MANNOSYLTRANSFERASE 2"/>
    <property type="match status" value="1"/>
</dbReference>
<evidence type="ECO:0000313" key="11">
    <source>
        <dbReference type="EMBL" id="MCH6168918.1"/>
    </source>
</evidence>
<evidence type="ECO:0000256" key="7">
    <source>
        <dbReference type="ARBA" id="ARBA00022824"/>
    </source>
</evidence>
<proteinExistence type="predicted"/>
<dbReference type="PANTHER" id="PTHR12468">
    <property type="entry name" value="GPI MANNOSYLTRANSFERASE 2"/>
    <property type="match status" value="1"/>
</dbReference>
<evidence type="ECO:0000256" key="9">
    <source>
        <dbReference type="ARBA" id="ARBA00023136"/>
    </source>
</evidence>
<organism evidence="11 12">
    <name type="scientific">Pseudonocardia alaniniphila</name>
    <dbReference type="NCBI Taxonomy" id="75291"/>
    <lineage>
        <taxon>Bacteria</taxon>
        <taxon>Bacillati</taxon>
        <taxon>Actinomycetota</taxon>
        <taxon>Actinomycetes</taxon>
        <taxon>Pseudonocardiales</taxon>
        <taxon>Pseudonocardiaceae</taxon>
        <taxon>Pseudonocardia</taxon>
    </lineage>
</organism>
<keyword evidence="5" id="KW-0808">Transferase</keyword>
<protein>
    <recommendedName>
        <fullName evidence="13">Dolichyl-phosphate-mannose-protein mannosyltransferase</fullName>
    </recommendedName>
</protein>
<evidence type="ECO:0000256" key="5">
    <source>
        <dbReference type="ARBA" id="ARBA00022679"/>
    </source>
</evidence>
<sequence>MAVARGAGSAASSIDAARARRVLDALAPAIVYLLVRLAGVGVLAAMAAHDGASLLGELTSWDGRWLLAIAEHGYDGVPADMVDATGHRSPETPLGFFPGYPGLVAAARLLTGGNLVAAGLLVSTAAGIAAAFGLTRLGESVPGGSRRAGLLLTCLFAASPMAVALSMTYTEALFCALAVWVLVGVLREQWMLAGLCAAGAGLVRPTGSSLVAAVGLAALAAVIQRRGGWRPWVAGALAAAGALGYVGYVATRTGVLGGWFVIQREGWGWHLDGGVATVRWLAEVLTSSGNVFDLLTVLSLAGSIALFVVAVIMRMPWPLLVYGGLVLVTTWGTDGLMNAKLRVLLPAFVLLLPVAIGLAARRRATAVAVVVAAAFASAWFGAYALTIWPYAI</sequence>
<feature type="transmembrane region" description="Helical" evidence="10">
    <location>
        <begin position="319"/>
        <end position="337"/>
    </location>
</feature>
<evidence type="ECO:0000313" key="12">
    <source>
        <dbReference type="Proteomes" id="UP001299970"/>
    </source>
</evidence>
<keyword evidence="8 10" id="KW-1133">Transmembrane helix</keyword>
<keyword evidence="9 10" id="KW-0472">Membrane</keyword>
<feature type="transmembrane region" description="Helical" evidence="10">
    <location>
        <begin position="367"/>
        <end position="391"/>
    </location>
</feature>
<feature type="transmembrane region" description="Helical" evidence="10">
    <location>
        <begin position="343"/>
        <end position="360"/>
    </location>
</feature>
<feature type="transmembrane region" description="Helical" evidence="10">
    <location>
        <begin position="115"/>
        <end position="137"/>
    </location>
</feature>
<feature type="transmembrane region" description="Helical" evidence="10">
    <location>
        <begin position="202"/>
        <end position="223"/>
    </location>
</feature>
<feature type="transmembrane region" description="Helical" evidence="10">
    <location>
        <begin position="291"/>
        <end position="312"/>
    </location>
</feature>
<dbReference type="Proteomes" id="UP001299970">
    <property type="component" value="Unassembled WGS sequence"/>
</dbReference>
<feature type="transmembrane region" description="Helical" evidence="10">
    <location>
        <begin position="149"/>
        <end position="182"/>
    </location>
</feature>
<keyword evidence="12" id="KW-1185">Reference proteome</keyword>
<evidence type="ECO:0000256" key="4">
    <source>
        <dbReference type="ARBA" id="ARBA00022676"/>
    </source>
</evidence>
<evidence type="ECO:0000256" key="3">
    <source>
        <dbReference type="ARBA" id="ARBA00022502"/>
    </source>
</evidence>